<name>A0A316YPV0_9BASI</name>
<organism evidence="8 9">
    <name type="scientific">Acaromyces ingoldii</name>
    <dbReference type="NCBI Taxonomy" id="215250"/>
    <lineage>
        <taxon>Eukaryota</taxon>
        <taxon>Fungi</taxon>
        <taxon>Dikarya</taxon>
        <taxon>Basidiomycota</taxon>
        <taxon>Ustilaginomycotina</taxon>
        <taxon>Exobasidiomycetes</taxon>
        <taxon>Exobasidiales</taxon>
        <taxon>Cryptobasidiaceae</taxon>
        <taxon>Acaromyces</taxon>
    </lineage>
</organism>
<evidence type="ECO:0000256" key="5">
    <source>
        <dbReference type="SAM" id="MobiDB-lite"/>
    </source>
</evidence>
<dbReference type="PANTHER" id="PTHR46972:SF1">
    <property type="entry name" value="FAD DEPENDENT OXIDOREDUCTASE DOMAIN-CONTAINING PROTEIN"/>
    <property type="match status" value="1"/>
</dbReference>
<evidence type="ECO:0000256" key="6">
    <source>
        <dbReference type="SAM" id="Phobius"/>
    </source>
</evidence>
<evidence type="ECO:0000256" key="1">
    <source>
        <dbReference type="ARBA" id="ARBA00022630"/>
    </source>
</evidence>
<keyword evidence="4" id="KW-0503">Monooxygenase</keyword>
<proteinExistence type="predicted"/>
<evidence type="ECO:0000313" key="8">
    <source>
        <dbReference type="EMBL" id="PWN91056.1"/>
    </source>
</evidence>
<dbReference type="GO" id="GO:0004497">
    <property type="term" value="F:monooxygenase activity"/>
    <property type="evidence" value="ECO:0007669"/>
    <property type="project" value="UniProtKB-KW"/>
</dbReference>
<evidence type="ECO:0000256" key="2">
    <source>
        <dbReference type="ARBA" id="ARBA00022827"/>
    </source>
</evidence>
<dbReference type="InterPro" id="IPR036188">
    <property type="entry name" value="FAD/NAD-bd_sf"/>
</dbReference>
<sequence>MTAASQSHRYSDIPSSRRPASTGTNALAPIAIIGAGPAGLLLARFFERSRIAYTVFERDQGPEIRSGSGTLDVRPITGQLALKQAGLLDRFNALARHGVSTTIVDAQANVLLNAGGKEDKERPEIDRRDLQRLLQEAVPLDKVVWGSKVETVSRAADGVMTIHMADQTTLSGFRLVIGADGAWSKVRPLLTPAVPQYSGIVFYTTYVQPDDAGYPVADSLAQQGNYLAMSGTRKIFLHYLSDRSYFLSVGLDVAEGQSDKSSLQNGAVLWESLLKDKFQDWTPKLVDLVRQSDGAFRAWPLYNLPVEAVASQWTSVQGVTLVGDAAHLTVPTGDGVNNALFDSLELATQITEHGIDRLDDAVAEYEKPMLVRARAAIEKGHWTAEKLFGPGAPHSFFRAMGVDM</sequence>
<dbReference type="GO" id="GO:0071949">
    <property type="term" value="F:FAD binding"/>
    <property type="evidence" value="ECO:0007669"/>
    <property type="project" value="InterPro"/>
</dbReference>
<dbReference type="OrthoDB" id="655030at2759"/>
<keyword evidence="6" id="KW-1133">Transmembrane helix</keyword>
<feature type="domain" description="FAD-binding" evidence="7">
    <location>
        <begin position="29"/>
        <end position="198"/>
    </location>
</feature>
<dbReference type="Gene3D" id="3.50.50.60">
    <property type="entry name" value="FAD/NAD(P)-binding domain"/>
    <property type="match status" value="1"/>
</dbReference>
<feature type="region of interest" description="Disordered" evidence="5">
    <location>
        <begin position="1"/>
        <end position="21"/>
    </location>
</feature>
<dbReference type="PANTHER" id="PTHR46972">
    <property type="entry name" value="MONOOXYGENASE ASQM-RELATED"/>
    <property type="match status" value="1"/>
</dbReference>
<protein>
    <submittedName>
        <fullName evidence="8">FAD/NAD(P)-binding domain-containing protein</fullName>
    </submittedName>
</protein>
<keyword evidence="2" id="KW-0274">FAD</keyword>
<gene>
    <name evidence="8" type="ORF">FA10DRAFT_267467</name>
</gene>
<evidence type="ECO:0000256" key="4">
    <source>
        <dbReference type="ARBA" id="ARBA00023033"/>
    </source>
</evidence>
<accession>A0A316YPV0</accession>
<dbReference type="GeneID" id="37043837"/>
<dbReference type="SUPFAM" id="SSF51905">
    <property type="entry name" value="FAD/NAD(P)-binding domain"/>
    <property type="match status" value="1"/>
</dbReference>
<reference evidence="8 9" key="1">
    <citation type="journal article" date="2018" name="Mol. Biol. Evol.">
        <title>Broad Genomic Sampling Reveals a Smut Pathogenic Ancestry of the Fungal Clade Ustilaginomycotina.</title>
        <authorList>
            <person name="Kijpornyongpan T."/>
            <person name="Mondo S.J."/>
            <person name="Barry K."/>
            <person name="Sandor L."/>
            <person name="Lee J."/>
            <person name="Lipzen A."/>
            <person name="Pangilinan J."/>
            <person name="LaButti K."/>
            <person name="Hainaut M."/>
            <person name="Henrissat B."/>
            <person name="Grigoriev I.V."/>
            <person name="Spatafora J.W."/>
            <person name="Aime M.C."/>
        </authorList>
    </citation>
    <scope>NUCLEOTIDE SEQUENCE [LARGE SCALE GENOMIC DNA]</scope>
    <source>
        <strain evidence="8 9">MCA 4198</strain>
    </source>
</reference>
<keyword evidence="6" id="KW-0472">Membrane</keyword>
<keyword evidence="6" id="KW-0812">Transmembrane</keyword>
<dbReference type="RefSeq" id="XP_025378254.1">
    <property type="nucleotide sequence ID" value="XM_025521921.1"/>
</dbReference>
<evidence type="ECO:0000259" key="7">
    <source>
        <dbReference type="Pfam" id="PF01494"/>
    </source>
</evidence>
<dbReference type="STRING" id="215250.A0A316YPV0"/>
<dbReference type="Proteomes" id="UP000245768">
    <property type="component" value="Unassembled WGS sequence"/>
</dbReference>
<dbReference type="InParanoid" id="A0A316YPV0"/>
<keyword evidence="9" id="KW-1185">Reference proteome</keyword>
<evidence type="ECO:0000313" key="9">
    <source>
        <dbReference type="Proteomes" id="UP000245768"/>
    </source>
</evidence>
<evidence type="ECO:0000256" key="3">
    <source>
        <dbReference type="ARBA" id="ARBA00023002"/>
    </source>
</evidence>
<keyword evidence="1" id="KW-0285">Flavoprotein</keyword>
<dbReference type="Pfam" id="PF01494">
    <property type="entry name" value="FAD_binding_3"/>
    <property type="match status" value="1"/>
</dbReference>
<dbReference type="EMBL" id="KZ819636">
    <property type="protein sequence ID" value="PWN91056.1"/>
    <property type="molecule type" value="Genomic_DNA"/>
</dbReference>
<feature type="transmembrane region" description="Helical" evidence="6">
    <location>
        <begin position="26"/>
        <end position="46"/>
    </location>
</feature>
<dbReference type="AlphaFoldDB" id="A0A316YPV0"/>
<dbReference type="InterPro" id="IPR002938">
    <property type="entry name" value="FAD-bd"/>
</dbReference>
<keyword evidence="3" id="KW-0560">Oxidoreductase</keyword>
<dbReference type="PRINTS" id="PR00420">
    <property type="entry name" value="RNGMNOXGNASE"/>
</dbReference>